<name>A0A7Y9VW72_9PSED</name>
<dbReference type="SUPFAM" id="SSF51120">
    <property type="entry name" value="beta-Roll"/>
    <property type="match status" value="1"/>
</dbReference>
<comment type="caution">
    <text evidence="2">The sequence shown here is derived from an EMBL/GenBank/DDBJ whole genome shotgun (WGS) entry which is preliminary data.</text>
</comment>
<evidence type="ECO:0000313" key="2">
    <source>
        <dbReference type="EMBL" id="NYH09717.1"/>
    </source>
</evidence>
<protein>
    <recommendedName>
        <fullName evidence="4">Calcium-binding protein</fullName>
    </recommendedName>
</protein>
<evidence type="ECO:0000256" key="1">
    <source>
        <dbReference type="SAM" id="MobiDB-lite"/>
    </source>
</evidence>
<evidence type="ECO:0000313" key="3">
    <source>
        <dbReference type="Proteomes" id="UP000553035"/>
    </source>
</evidence>
<evidence type="ECO:0008006" key="4">
    <source>
        <dbReference type="Google" id="ProtNLM"/>
    </source>
</evidence>
<dbReference type="InterPro" id="IPR011049">
    <property type="entry name" value="Serralysin-like_metalloprot_C"/>
</dbReference>
<accession>A0A7Y9VW72</accession>
<sequence length="1151" mass="126389">MILAKPFNINSETILTAPITISDINIPSNSATTETDAPSGKVPDLNHVDKLFGPMRFGELTVSRQTLQALGARINGEAITAANTYFPEPDQFFTDNLEFDPAQVEQRIRSVDGQDRQRVPELLYEIVTLRSPEAAPLLREMSTSDAGHPMQKISKLLAATQHLDIHRNPLPEHLPGWVDKAKSRGMTSMGAGLQAYGLYSAYMGAIDGLKKGQMGEVLINAGGAFAEITSLGLEYALNKTGEQMIRQGSMALEQFGKTTMGKWLCRGAGLIASVLTLPFDIYTAIKSFSDAARAQGKEAQDLYVTGGLSVFSGALSIALGCAALMGFQAAGPVGIAAAAIMIVGARIYGAARMVDDIDDYIELTVHERWRAGWFAFTGQSQDKDLMDRYLVAKTTSDYAKALKTRSLGWLDNEFKESVDVIVNGRFEVTLQPTRLHRFQWDESKGETPYTSENRPVISDTDDTYDARKGLPDSDAVIASAKSDPAKGVFWNLGGGHDTVQGVEDKPNFFSYASGRKTLDGGDKDDSFLFQSASEALSDDPASVSELSGGDGTDLLWLQGKHKNKDPVAKSPRHIGFDVDLKSGRLALRPADPAAEPVLHSTFKSIEKVETLAGAVNRVTGSDHADTIAANGDDRVDAGAGGDRISVRGLHGTIDGGSGSDTYEIAPNCLKVSLHEDGQEPSTVYLGVTLEAIQRWYVRNDAIVIESLRDDDIRSPMRELVLEAIYRTVDGKRTLHNDKWTFITQDGYHLQPGWPAETPDLADLTVKVTVLTVGTTKTSPVPVNDRPFRISNNPHSYYFVSRQVYHSILWATPNETPTRSTLYVDRDSTEIDEVRAIYTVTKTRPNAFTLLSYTDIHYTITFHEGGGLLSLHGAARENPGKKRDMGAGILASGWQMNHPLTLVMRDGISYHLDFPRPTYLNDARNPGYTVVQSRTALRERAGRYMFVRPSVEKRTLKATPQRVDFQAAEHNATYWLEGRSSSYELFPASATSIRLSTADADAQISGSSTWLIHTRHLEEQISHRDLAIKDNLLRIGSIRIQLPDSNDPLLPLETIEVVVSSGNRYRINALFEVIGLCAIDARAYTSVQAIAQDIREHQRREELESDEVSVHHIRLSETAAGKISYNVATNVWSSETAPSRSISAEHLIIVKE</sequence>
<reference evidence="2 3" key="1">
    <citation type="submission" date="2020-07" db="EMBL/GenBank/DDBJ databases">
        <title>Exploring microbial biodiversity for novel pathways involved in the catabolism of aromatic compounds derived from lignin.</title>
        <authorList>
            <person name="Elkins J."/>
        </authorList>
    </citation>
    <scope>NUCLEOTIDE SEQUENCE [LARGE SCALE GENOMIC DNA]</scope>
    <source>
        <strain evidence="2 3">VanB</strain>
    </source>
</reference>
<proteinExistence type="predicted"/>
<dbReference type="EMBL" id="JACCAT010000001">
    <property type="protein sequence ID" value="NYH09717.1"/>
    <property type="molecule type" value="Genomic_DNA"/>
</dbReference>
<dbReference type="AlphaFoldDB" id="A0A7Y9VW72"/>
<dbReference type="Proteomes" id="UP000553035">
    <property type="component" value="Unassembled WGS sequence"/>
</dbReference>
<dbReference type="RefSeq" id="WP_257030848.1">
    <property type="nucleotide sequence ID" value="NZ_JACCAT010000001.1"/>
</dbReference>
<gene>
    <name evidence="2" type="ORF">GGI52_002760</name>
</gene>
<feature type="region of interest" description="Disordered" evidence="1">
    <location>
        <begin position="444"/>
        <end position="465"/>
    </location>
</feature>
<organism evidence="2 3">
    <name type="scientific">Pseudomonas moraviensis</name>
    <dbReference type="NCBI Taxonomy" id="321662"/>
    <lineage>
        <taxon>Bacteria</taxon>
        <taxon>Pseudomonadati</taxon>
        <taxon>Pseudomonadota</taxon>
        <taxon>Gammaproteobacteria</taxon>
        <taxon>Pseudomonadales</taxon>
        <taxon>Pseudomonadaceae</taxon>
        <taxon>Pseudomonas</taxon>
    </lineage>
</organism>
<dbReference type="Gene3D" id="2.160.20.160">
    <property type="match status" value="1"/>
</dbReference>